<evidence type="ECO:0000313" key="1">
    <source>
        <dbReference type="EMBL" id="ATB31161.1"/>
    </source>
</evidence>
<evidence type="ECO:0000313" key="2">
    <source>
        <dbReference type="Proteomes" id="UP000217289"/>
    </source>
</evidence>
<dbReference type="Gene3D" id="2.30.320.10">
    <property type="entry name" value="YwqG-like"/>
    <property type="match status" value="1"/>
</dbReference>
<dbReference type="Proteomes" id="UP000217289">
    <property type="component" value="Chromosome"/>
</dbReference>
<dbReference type="KEGG" id="mbd:MEBOL_004623"/>
<dbReference type="RefSeq" id="WP_157775393.1">
    <property type="nucleotide sequence ID" value="NZ_CP022163.1"/>
</dbReference>
<accession>A0A250IJ02</accession>
<reference evidence="1 2" key="1">
    <citation type="submission" date="2017-06" db="EMBL/GenBank/DDBJ databases">
        <authorList>
            <person name="Kim H.J."/>
            <person name="Triplett B.A."/>
        </authorList>
    </citation>
    <scope>NUCLEOTIDE SEQUENCE [LARGE SCALE GENOMIC DNA]</scope>
    <source>
        <strain evidence="1 2">DSM 14713</strain>
    </source>
</reference>
<dbReference type="AlphaFoldDB" id="A0A250IJ02"/>
<organism evidence="1 2">
    <name type="scientific">Melittangium boletus DSM 14713</name>
    <dbReference type="NCBI Taxonomy" id="1294270"/>
    <lineage>
        <taxon>Bacteria</taxon>
        <taxon>Pseudomonadati</taxon>
        <taxon>Myxococcota</taxon>
        <taxon>Myxococcia</taxon>
        <taxon>Myxococcales</taxon>
        <taxon>Cystobacterineae</taxon>
        <taxon>Archangiaceae</taxon>
        <taxon>Melittangium</taxon>
    </lineage>
</organism>
<gene>
    <name evidence="1" type="ORF">MEBOL_004623</name>
</gene>
<sequence>MDDLSPLWALVPVEPGVPLAKVGGAPEPAGALRWPVCAACGAPMRFLFQLPHVAGRLDLAPYAALYVFQCENPDTVCFRWDAFAGANAVVAVEPGPASMAGAPASPHPLPESRLDFARAREDTEALSVDVNAATDEQLAALDRASAQAPENKVGGVPVWVNGEARPECCGEPMHFVAQLSALPFGLGFGDAGRGYVFRCRAGACGTAFRFLWQGA</sequence>
<keyword evidence="2" id="KW-1185">Reference proteome</keyword>
<name>A0A250IJ02_9BACT</name>
<proteinExistence type="predicted"/>
<dbReference type="OrthoDB" id="5351532at2"/>
<evidence type="ECO:0008006" key="3">
    <source>
        <dbReference type="Google" id="ProtNLM"/>
    </source>
</evidence>
<dbReference type="EMBL" id="CP022163">
    <property type="protein sequence ID" value="ATB31161.1"/>
    <property type="molecule type" value="Genomic_DNA"/>
</dbReference>
<protein>
    <recommendedName>
        <fullName evidence="3">DUF1963 domain-containing protein</fullName>
    </recommendedName>
</protein>